<name>A0AA40C7P5_9PEZI</name>
<dbReference type="SMART" id="SM01417">
    <property type="entry name" value="Solute_trans_a"/>
    <property type="match status" value="1"/>
</dbReference>
<feature type="transmembrane region" description="Helical" evidence="6">
    <location>
        <begin position="67"/>
        <end position="88"/>
    </location>
</feature>
<dbReference type="InterPro" id="IPR005178">
    <property type="entry name" value="Ostalpha/TMEM184C"/>
</dbReference>
<evidence type="ECO:0000313" key="7">
    <source>
        <dbReference type="EMBL" id="KAK0627679.1"/>
    </source>
</evidence>
<keyword evidence="4 6" id="KW-0472">Membrane</keyword>
<keyword evidence="2 6" id="KW-0812">Transmembrane</keyword>
<dbReference type="Pfam" id="PF03619">
    <property type="entry name" value="Solute_trans_a"/>
    <property type="match status" value="1"/>
</dbReference>
<feature type="compositionally biased region" description="Low complexity" evidence="5">
    <location>
        <begin position="456"/>
        <end position="469"/>
    </location>
</feature>
<dbReference type="EMBL" id="JAULSU010000002">
    <property type="protein sequence ID" value="KAK0627679.1"/>
    <property type="molecule type" value="Genomic_DNA"/>
</dbReference>
<feature type="transmembrane region" description="Helical" evidence="6">
    <location>
        <begin position="31"/>
        <end position="55"/>
    </location>
</feature>
<evidence type="ECO:0000256" key="3">
    <source>
        <dbReference type="ARBA" id="ARBA00022989"/>
    </source>
</evidence>
<dbReference type="AlphaFoldDB" id="A0AA40C7P5"/>
<dbReference type="Proteomes" id="UP001175000">
    <property type="component" value="Unassembled WGS sequence"/>
</dbReference>
<organism evidence="7 8">
    <name type="scientific">Immersiella caudata</name>
    <dbReference type="NCBI Taxonomy" id="314043"/>
    <lineage>
        <taxon>Eukaryota</taxon>
        <taxon>Fungi</taxon>
        <taxon>Dikarya</taxon>
        <taxon>Ascomycota</taxon>
        <taxon>Pezizomycotina</taxon>
        <taxon>Sordariomycetes</taxon>
        <taxon>Sordariomycetidae</taxon>
        <taxon>Sordariales</taxon>
        <taxon>Lasiosphaeriaceae</taxon>
        <taxon>Immersiella</taxon>
    </lineage>
</organism>
<reference evidence="7" key="1">
    <citation type="submission" date="2023-06" db="EMBL/GenBank/DDBJ databases">
        <title>Genome-scale phylogeny and comparative genomics of the fungal order Sordariales.</title>
        <authorList>
            <consortium name="Lawrence Berkeley National Laboratory"/>
            <person name="Hensen N."/>
            <person name="Bonometti L."/>
            <person name="Westerberg I."/>
            <person name="Brannstrom I.O."/>
            <person name="Guillou S."/>
            <person name="Cros-Aarteil S."/>
            <person name="Calhoun S."/>
            <person name="Haridas S."/>
            <person name="Kuo A."/>
            <person name="Mondo S."/>
            <person name="Pangilinan J."/>
            <person name="Riley R."/>
            <person name="Labutti K."/>
            <person name="Andreopoulos B."/>
            <person name="Lipzen A."/>
            <person name="Chen C."/>
            <person name="Yanf M."/>
            <person name="Daum C."/>
            <person name="Ng V."/>
            <person name="Clum A."/>
            <person name="Steindorff A."/>
            <person name="Ohm R."/>
            <person name="Martin F."/>
            <person name="Silar P."/>
            <person name="Natvig D."/>
            <person name="Lalanne C."/>
            <person name="Gautier V."/>
            <person name="Ament-Velasquez S.L."/>
            <person name="Kruys A."/>
            <person name="Hutchinson M.I."/>
            <person name="Powell A.J."/>
            <person name="Barry K."/>
            <person name="Miller A.N."/>
            <person name="Grigoriev I.V."/>
            <person name="Debuchy R."/>
            <person name="Gladieux P."/>
            <person name="Thoren M.H."/>
            <person name="Johannesson H."/>
        </authorList>
    </citation>
    <scope>NUCLEOTIDE SEQUENCE</scope>
    <source>
        <strain evidence="7">CBS 606.72</strain>
    </source>
</reference>
<dbReference type="PANTHER" id="PTHR23423">
    <property type="entry name" value="ORGANIC SOLUTE TRANSPORTER-RELATED"/>
    <property type="match status" value="1"/>
</dbReference>
<evidence type="ECO:0000256" key="6">
    <source>
        <dbReference type="SAM" id="Phobius"/>
    </source>
</evidence>
<evidence type="ECO:0000313" key="8">
    <source>
        <dbReference type="Proteomes" id="UP001175000"/>
    </source>
</evidence>
<comment type="subcellular location">
    <subcellularLocation>
        <location evidence="1">Membrane</location>
        <topology evidence="1">Multi-pass membrane protein</topology>
    </subcellularLocation>
</comment>
<dbReference type="GO" id="GO:0016020">
    <property type="term" value="C:membrane"/>
    <property type="evidence" value="ECO:0007669"/>
    <property type="project" value="UniProtKB-SubCell"/>
</dbReference>
<accession>A0AA40C7P5</accession>
<feature type="region of interest" description="Disordered" evidence="5">
    <location>
        <begin position="411"/>
        <end position="541"/>
    </location>
</feature>
<protein>
    <submittedName>
        <fullName evidence="7">Organic solute transporter Ostalpha-domain-containing protein</fullName>
    </submittedName>
</protein>
<proteinExistence type="predicted"/>
<evidence type="ECO:0000256" key="5">
    <source>
        <dbReference type="SAM" id="MobiDB-lite"/>
    </source>
</evidence>
<sequence length="596" mass="67404">MWNTTCNSTLEHMEIDENLRVIVGNLRFHELAIIIAAASALVAILLSFYLITMHATHYTVPYEQKHIIRILFMVPVYATSSFLSLKYFQHAIYFQVLSDCYEAFAISSFFSLMCHYIAPDLHEQKMYFRDMFPIKPWVWPLNWFRACCCGEKGPWRTPKSGLTWFNIIWIGVYHYCFVRVAGTITAVVTQYFGKYCEISNSPVFAHIWVIAVEALAVTIAMYCLIQFYVQLRKTEQLAPNQPFLKILAIKLVIFLSFWQSVSISVGTSTLEVIKPNDILSYPDLKVGIPSLLLCFEMAWFALLHLWAFPWRGYAPRDGMKKKGGFLGIKALWDAVNIWDIAKGFGRGMRWLCVGVKNRRDDISYHNNMDTVTSSGLGKRRAGSNSTQHLPIANQFRASQWYDRRHQFRKQLGLSPSQSRDDTIRTSDILRSPSRDERAGLIDNAAGFQSPGPSPSPYSAQQSPYGQQQPHHLQMPRSPLSGPNPYLSPRLESVSEDHQSQAYNNGTRPMSVSSMGSDPLTLSNQWTTSDIQSRHEERRPSYVSMDTELYTATVATPVNGNAGTVLDAHARSPSRQQLGATHPGGSGNGTTRGRNLT</sequence>
<feature type="transmembrane region" description="Helical" evidence="6">
    <location>
        <begin position="286"/>
        <end position="310"/>
    </location>
</feature>
<gene>
    <name evidence="7" type="ORF">B0T14DRAFT_535408</name>
</gene>
<evidence type="ECO:0000256" key="2">
    <source>
        <dbReference type="ARBA" id="ARBA00022692"/>
    </source>
</evidence>
<keyword evidence="8" id="KW-1185">Reference proteome</keyword>
<feature type="transmembrane region" description="Helical" evidence="6">
    <location>
        <begin position="203"/>
        <end position="225"/>
    </location>
</feature>
<keyword evidence="3 6" id="KW-1133">Transmembrane helix</keyword>
<feature type="region of interest" description="Disordered" evidence="5">
    <location>
        <begin position="568"/>
        <end position="596"/>
    </location>
</feature>
<comment type="caution">
    <text evidence="7">The sequence shown here is derived from an EMBL/GenBank/DDBJ whole genome shotgun (WGS) entry which is preliminary data.</text>
</comment>
<evidence type="ECO:0000256" key="4">
    <source>
        <dbReference type="ARBA" id="ARBA00023136"/>
    </source>
</evidence>
<evidence type="ECO:0000256" key="1">
    <source>
        <dbReference type="ARBA" id="ARBA00004141"/>
    </source>
</evidence>
<feature type="transmembrane region" description="Helical" evidence="6">
    <location>
        <begin position="246"/>
        <end position="266"/>
    </location>
</feature>
<feature type="compositionally biased region" description="Polar residues" evidence="5">
    <location>
        <begin position="499"/>
        <end position="530"/>
    </location>
</feature>